<proteinExistence type="inferred from homology"/>
<dbReference type="GO" id="GO:0005829">
    <property type="term" value="C:cytosol"/>
    <property type="evidence" value="ECO:0007669"/>
    <property type="project" value="TreeGrafter"/>
</dbReference>
<feature type="region of interest" description="Disordered" evidence="4">
    <location>
        <begin position="82"/>
        <end position="119"/>
    </location>
</feature>
<organism evidence="5 6">
    <name type="scientific">Pycnococcus provasolii</name>
    <dbReference type="NCBI Taxonomy" id="41880"/>
    <lineage>
        <taxon>Eukaryota</taxon>
        <taxon>Viridiplantae</taxon>
        <taxon>Chlorophyta</taxon>
        <taxon>Pseudoscourfieldiophyceae</taxon>
        <taxon>Pseudoscourfieldiales</taxon>
        <taxon>Pycnococcaceae</taxon>
        <taxon>Pycnococcus</taxon>
    </lineage>
</organism>
<dbReference type="SUPFAM" id="SSF53335">
    <property type="entry name" value="S-adenosyl-L-methionine-dependent methyltransferases"/>
    <property type="match status" value="1"/>
</dbReference>
<dbReference type="GO" id="GO:0070043">
    <property type="term" value="F:rRNA (guanine-N7-)-methyltransferase activity"/>
    <property type="evidence" value="ECO:0007669"/>
    <property type="project" value="TreeGrafter"/>
</dbReference>
<feature type="compositionally biased region" description="Low complexity" evidence="4">
    <location>
        <begin position="84"/>
        <end position="119"/>
    </location>
</feature>
<dbReference type="PANTHER" id="PTHR31760:SF0">
    <property type="entry name" value="S-ADENOSYL-L-METHIONINE-DEPENDENT METHYLTRANSFERASES SUPERFAMILY PROTEIN"/>
    <property type="match status" value="1"/>
</dbReference>
<gene>
    <name evidence="5" type="ORF">PPROV_000349800</name>
</gene>
<keyword evidence="3" id="KW-0808">Transferase</keyword>
<evidence type="ECO:0000313" key="5">
    <source>
        <dbReference type="EMBL" id="GHP04745.1"/>
    </source>
</evidence>
<evidence type="ECO:0000313" key="6">
    <source>
        <dbReference type="Proteomes" id="UP000660262"/>
    </source>
</evidence>
<keyword evidence="6" id="KW-1185">Reference proteome</keyword>
<comment type="caution">
    <text evidence="5">The sequence shown here is derived from an EMBL/GenBank/DDBJ whole genome shotgun (WGS) entry which is preliminary data.</text>
</comment>
<dbReference type="Gene3D" id="3.40.50.150">
    <property type="entry name" value="Vaccinia Virus protein VP39"/>
    <property type="match status" value="1"/>
</dbReference>
<dbReference type="InterPro" id="IPR003682">
    <property type="entry name" value="rRNA_ssu_MeTfrase_G"/>
</dbReference>
<keyword evidence="2" id="KW-0698">rRNA processing</keyword>
<evidence type="ECO:0000256" key="2">
    <source>
        <dbReference type="ARBA" id="ARBA00022552"/>
    </source>
</evidence>
<dbReference type="EMBL" id="BNJQ01000008">
    <property type="protein sequence ID" value="GHP04745.1"/>
    <property type="molecule type" value="Genomic_DNA"/>
</dbReference>
<dbReference type="AlphaFoldDB" id="A0A830HCJ6"/>
<sequence length="406" mass="43476">MMLRPCTIYSKELFHFNKHNSSLSFIRRRAHCFFIRRSTTKCSSSSPFLFSGRNGMMVRFRPHARAREFHAREFRPRELRALCSSSSSPSPSSSSSTSSSQSTACGGAISRSGSSSSASSSMCFESYLDVLEEWNARIALTAPMTRSEMKSRHIDDSLALLPSLDSAMASMTSTRNNDNDNGGETNFGLVIDVGSGTGMPGLAIAAERPTWRVTLLESIGKKCAFMEAAAEAMGLDNVRVVCARAEDAAAPPKPEPKLSKRKAKAIAREQDKQAQDGSDGAESNETAQGHPNAHREAYDVCVARAVAAMPTLAEITLPFVRVGGALVAAKGPRASAEQEVSVASRAIAELGGDVDGVRILDVASYTGNAGADGTREQLTCVVVNKISSSNSKYPRRAGMPNKRPIV</sequence>
<evidence type="ECO:0000256" key="3">
    <source>
        <dbReference type="ARBA" id="ARBA00022679"/>
    </source>
</evidence>
<protein>
    <submittedName>
        <fullName evidence="5">Uncharacterized protein</fullName>
    </submittedName>
</protein>
<dbReference type="PANTHER" id="PTHR31760">
    <property type="entry name" value="S-ADENOSYL-L-METHIONINE-DEPENDENT METHYLTRANSFERASES SUPERFAMILY PROTEIN"/>
    <property type="match status" value="1"/>
</dbReference>
<keyword evidence="1" id="KW-0963">Cytoplasm</keyword>
<accession>A0A830HCJ6</accession>
<evidence type="ECO:0000256" key="4">
    <source>
        <dbReference type="SAM" id="MobiDB-lite"/>
    </source>
</evidence>
<dbReference type="OrthoDB" id="784548at2759"/>
<dbReference type="HAMAP" id="MF_00074">
    <property type="entry name" value="16SrRNA_methyltr_G"/>
    <property type="match status" value="1"/>
</dbReference>
<dbReference type="Pfam" id="PF02527">
    <property type="entry name" value="GidB"/>
    <property type="match status" value="2"/>
</dbReference>
<reference evidence="5" key="1">
    <citation type="submission" date="2020-10" db="EMBL/GenBank/DDBJ databases">
        <title>Unveiling of a novel bifunctional photoreceptor, Dualchrome1, isolated from a cosmopolitan green alga.</title>
        <authorList>
            <person name="Suzuki S."/>
            <person name="Kawachi M."/>
        </authorList>
    </citation>
    <scope>NUCLEOTIDE SEQUENCE</scope>
    <source>
        <strain evidence="5">NIES 2893</strain>
    </source>
</reference>
<feature type="region of interest" description="Disordered" evidence="4">
    <location>
        <begin position="248"/>
        <end position="293"/>
    </location>
</feature>
<dbReference type="Proteomes" id="UP000660262">
    <property type="component" value="Unassembled WGS sequence"/>
</dbReference>
<dbReference type="InterPro" id="IPR029063">
    <property type="entry name" value="SAM-dependent_MTases_sf"/>
</dbReference>
<evidence type="ECO:0000256" key="1">
    <source>
        <dbReference type="ARBA" id="ARBA00022490"/>
    </source>
</evidence>
<name>A0A830HCJ6_9CHLO</name>